<gene>
    <name evidence="2" type="ORF">EVAR_71479_1</name>
</gene>
<keyword evidence="3" id="KW-1185">Reference proteome</keyword>
<feature type="region of interest" description="Disordered" evidence="1">
    <location>
        <begin position="61"/>
        <end position="88"/>
    </location>
</feature>
<dbReference type="Proteomes" id="UP000299102">
    <property type="component" value="Unassembled WGS sequence"/>
</dbReference>
<sequence length="88" mass="9826">MCVFHTTTKLTRHSFGPMYPKRGGCTRTEADCIRDGLPKSEKYLFPMPPGVLYGERAFRGCGGTEGTGGPSRDSVRSREARTRPRFKL</sequence>
<accession>A0A4C1SG69</accession>
<organism evidence="2 3">
    <name type="scientific">Eumeta variegata</name>
    <name type="common">Bagworm moth</name>
    <name type="synonym">Eumeta japonica</name>
    <dbReference type="NCBI Taxonomy" id="151549"/>
    <lineage>
        <taxon>Eukaryota</taxon>
        <taxon>Metazoa</taxon>
        <taxon>Ecdysozoa</taxon>
        <taxon>Arthropoda</taxon>
        <taxon>Hexapoda</taxon>
        <taxon>Insecta</taxon>
        <taxon>Pterygota</taxon>
        <taxon>Neoptera</taxon>
        <taxon>Endopterygota</taxon>
        <taxon>Lepidoptera</taxon>
        <taxon>Glossata</taxon>
        <taxon>Ditrysia</taxon>
        <taxon>Tineoidea</taxon>
        <taxon>Psychidae</taxon>
        <taxon>Oiketicinae</taxon>
        <taxon>Eumeta</taxon>
    </lineage>
</organism>
<name>A0A4C1SG69_EUMVA</name>
<evidence type="ECO:0000256" key="1">
    <source>
        <dbReference type="SAM" id="MobiDB-lite"/>
    </source>
</evidence>
<dbReference type="AlphaFoldDB" id="A0A4C1SG69"/>
<dbReference type="EMBL" id="BGZK01003425">
    <property type="protein sequence ID" value="GBP01149.1"/>
    <property type="molecule type" value="Genomic_DNA"/>
</dbReference>
<evidence type="ECO:0000313" key="3">
    <source>
        <dbReference type="Proteomes" id="UP000299102"/>
    </source>
</evidence>
<proteinExistence type="predicted"/>
<protein>
    <submittedName>
        <fullName evidence="2">Uncharacterized protein</fullName>
    </submittedName>
</protein>
<comment type="caution">
    <text evidence="2">The sequence shown here is derived from an EMBL/GenBank/DDBJ whole genome shotgun (WGS) entry which is preliminary data.</text>
</comment>
<evidence type="ECO:0000313" key="2">
    <source>
        <dbReference type="EMBL" id="GBP01149.1"/>
    </source>
</evidence>
<reference evidence="2 3" key="1">
    <citation type="journal article" date="2019" name="Commun. Biol.">
        <title>The bagworm genome reveals a unique fibroin gene that provides high tensile strength.</title>
        <authorList>
            <person name="Kono N."/>
            <person name="Nakamura H."/>
            <person name="Ohtoshi R."/>
            <person name="Tomita M."/>
            <person name="Numata K."/>
            <person name="Arakawa K."/>
        </authorList>
    </citation>
    <scope>NUCLEOTIDE SEQUENCE [LARGE SCALE GENOMIC DNA]</scope>
</reference>
<feature type="compositionally biased region" description="Basic and acidic residues" evidence="1">
    <location>
        <begin position="73"/>
        <end position="82"/>
    </location>
</feature>